<dbReference type="EMBL" id="BSKO01000001">
    <property type="protein sequence ID" value="GLO65824.1"/>
    <property type="molecule type" value="Genomic_DNA"/>
</dbReference>
<evidence type="ECO:0000313" key="3">
    <source>
        <dbReference type="Proteomes" id="UP001275436"/>
    </source>
</evidence>
<reference evidence="2 3" key="1">
    <citation type="submission" date="2023-02" db="EMBL/GenBank/DDBJ databases">
        <title>Oceanobacillus kimchii IFOP_LL358 isolated form Alexandrium catenella lab strain.</title>
        <authorList>
            <person name="Gajardo G."/>
            <person name="Ueki S."/>
            <person name="Maruyama F."/>
        </authorList>
    </citation>
    <scope>NUCLEOTIDE SEQUENCE [LARGE SCALE GENOMIC DNA]</scope>
    <source>
        <strain evidence="2 3">IFOP_LL358</strain>
    </source>
</reference>
<feature type="signal peptide" evidence="1">
    <location>
        <begin position="1"/>
        <end position="20"/>
    </location>
</feature>
<proteinExistence type="predicted"/>
<gene>
    <name evidence="2" type="ORF">MACH08_16080</name>
</gene>
<protein>
    <recommendedName>
        <fullName evidence="4">Sporulation protein</fullName>
    </recommendedName>
</protein>
<keyword evidence="1" id="KW-0732">Signal</keyword>
<dbReference type="PROSITE" id="PS51257">
    <property type="entry name" value="PROKAR_LIPOPROTEIN"/>
    <property type="match status" value="1"/>
</dbReference>
<accession>A0ABQ5TJR6</accession>
<keyword evidence="3" id="KW-1185">Reference proteome</keyword>
<dbReference type="Pfam" id="PF09580">
    <property type="entry name" value="Spore_YhcN_YlaJ"/>
    <property type="match status" value="1"/>
</dbReference>
<evidence type="ECO:0000256" key="1">
    <source>
        <dbReference type="SAM" id="SignalP"/>
    </source>
</evidence>
<organism evidence="2 3">
    <name type="scientific">Oceanobacillus kimchii</name>
    <dbReference type="NCBI Taxonomy" id="746691"/>
    <lineage>
        <taxon>Bacteria</taxon>
        <taxon>Bacillati</taxon>
        <taxon>Bacillota</taxon>
        <taxon>Bacilli</taxon>
        <taxon>Bacillales</taxon>
        <taxon>Bacillaceae</taxon>
        <taxon>Oceanobacillus</taxon>
    </lineage>
</organism>
<name>A0ABQ5TJR6_9BACI</name>
<evidence type="ECO:0008006" key="4">
    <source>
        <dbReference type="Google" id="ProtNLM"/>
    </source>
</evidence>
<dbReference type="RefSeq" id="WP_026133754.1">
    <property type="nucleotide sequence ID" value="NZ_BSKO01000001.1"/>
</dbReference>
<dbReference type="InterPro" id="IPR019076">
    <property type="entry name" value="Spore_lipoprot_YhcN/YlaJ-like"/>
</dbReference>
<feature type="chain" id="PRO_5045752338" description="Sporulation protein" evidence="1">
    <location>
        <begin position="21"/>
        <end position="154"/>
    </location>
</feature>
<comment type="caution">
    <text evidence="2">The sequence shown here is derived from an EMBL/GenBank/DDBJ whole genome shotgun (WGS) entry which is preliminary data.</text>
</comment>
<evidence type="ECO:0000313" key="2">
    <source>
        <dbReference type="EMBL" id="GLO65824.1"/>
    </source>
</evidence>
<dbReference type="Proteomes" id="UP001275436">
    <property type="component" value="Unassembled WGS sequence"/>
</dbReference>
<sequence>MRKMILRIAIMCLFILSACNQETGQNTQDLNNNPSIEQINTNSNITSQQPSNKAKKLLSQYEEVTEVHAVNTKHTLLVTVNIEHHERFTLAKKRKQYQKMLKQEFKGEHVEVSTDKKILIETRKIEKKIKENTITNHKINQEIDRIIHLAKEQT</sequence>